<evidence type="ECO:0000313" key="2">
    <source>
        <dbReference type="EMBL" id="KAK8529554.1"/>
    </source>
</evidence>
<accession>A0ABR2D4X5</accession>
<keyword evidence="3" id="KW-1185">Reference proteome</keyword>
<proteinExistence type="predicted"/>
<dbReference type="EMBL" id="JBBPBM010000036">
    <property type="protein sequence ID" value="KAK8529554.1"/>
    <property type="molecule type" value="Genomic_DNA"/>
</dbReference>
<gene>
    <name evidence="2" type="ORF">V6N12_060333</name>
</gene>
<evidence type="ECO:0000256" key="1">
    <source>
        <dbReference type="SAM" id="SignalP"/>
    </source>
</evidence>
<comment type="caution">
    <text evidence="2">The sequence shown here is derived from an EMBL/GenBank/DDBJ whole genome shotgun (WGS) entry which is preliminary data.</text>
</comment>
<protein>
    <submittedName>
        <fullName evidence="2">Uncharacterized protein</fullName>
    </submittedName>
</protein>
<keyword evidence="1" id="KW-0732">Signal</keyword>
<organism evidence="2 3">
    <name type="scientific">Hibiscus sabdariffa</name>
    <name type="common">roselle</name>
    <dbReference type="NCBI Taxonomy" id="183260"/>
    <lineage>
        <taxon>Eukaryota</taxon>
        <taxon>Viridiplantae</taxon>
        <taxon>Streptophyta</taxon>
        <taxon>Embryophyta</taxon>
        <taxon>Tracheophyta</taxon>
        <taxon>Spermatophyta</taxon>
        <taxon>Magnoliopsida</taxon>
        <taxon>eudicotyledons</taxon>
        <taxon>Gunneridae</taxon>
        <taxon>Pentapetalae</taxon>
        <taxon>rosids</taxon>
        <taxon>malvids</taxon>
        <taxon>Malvales</taxon>
        <taxon>Malvaceae</taxon>
        <taxon>Malvoideae</taxon>
        <taxon>Hibiscus</taxon>
    </lineage>
</organism>
<feature type="chain" id="PRO_5045830636" evidence="1">
    <location>
        <begin position="22"/>
        <end position="242"/>
    </location>
</feature>
<dbReference type="Proteomes" id="UP001472677">
    <property type="component" value="Unassembled WGS sequence"/>
</dbReference>
<feature type="signal peptide" evidence="1">
    <location>
        <begin position="1"/>
        <end position="21"/>
    </location>
</feature>
<sequence>MSVFMTSVYLLIVLRSNESSAMTGGHLANQKTPQPDKGKASTRVEIVHEKDHVHFDSPLAPPTTIGKPDAKKRVDRNWDNLMTDEYEDGNPAPTPHPLLASFVGPKRVKHWDTSLLLLEVVNPFPISPLGMAKSRTEPCKIINNGGNRPSSIAFEQASHWRETSWVLVSEFHEEERSYMRTGAPCIVAKDDLPAAWHQFRNSNENGLWGGTQAVSLANHTGSCLSCWTLSSSSLCHSTTGLD</sequence>
<evidence type="ECO:0000313" key="3">
    <source>
        <dbReference type="Proteomes" id="UP001472677"/>
    </source>
</evidence>
<name>A0ABR2D4X5_9ROSI</name>
<reference evidence="2 3" key="1">
    <citation type="journal article" date="2024" name="G3 (Bethesda)">
        <title>Genome assembly of Hibiscus sabdariffa L. provides insights into metabolisms of medicinal natural products.</title>
        <authorList>
            <person name="Kim T."/>
        </authorList>
    </citation>
    <scope>NUCLEOTIDE SEQUENCE [LARGE SCALE GENOMIC DNA]</scope>
    <source>
        <strain evidence="2">TK-2024</strain>
        <tissue evidence="2">Old leaves</tissue>
    </source>
</reference>